<dbReference type="GO" id="GO:0030246">
    <property type="term" value="F:carbohydrate binding"/>
    <property type="evidence" value="ECO:0007669"/>
    <property type="project" value="UniProtKB-KW"/>
</dbReference>
<dbReference type="InterPro" id="IPR050801">
    <property type="entry name" value="Ca-Dep_Lectins_ImmuneDev"/>
</dbReference>
<dbReference type="InterPro" id="IPR001304">
    <property type="entry name" value="C-type_lectin-like"/>
</dbReference>
<evidence type="ECO:0000259" key="2">
    <source>
        <dbReference type="PROSITE" id="PS50041"/>
    </source>
</evidence>
<dbReference type="SMART" id="SM00034">
    <property type="entry name" value="CLECT"/>
    <property type="match status" value="2"/>
</dbReference>
<keyword evidence="3" id="KW-0430">Lectin</keyword>
<feature type="chain" id="PRO_5004666844" evidence="1">
    <location>
        <begin position="21"/>
        <end position="341"/>
    </location>
</feature>
<dbReference type="SUPFAM" id="SSF56436">
    <property type="entry name" value="C-type lectin-like"/>
    <property type="match status" value="2"/>
</dbReference>
<protein>
    <submittedName>
        <fullName evidence="3">C-type lectin 3</fullName>
    </submittedName>
</protein>
<dbReference type="InterPro" id="IPR016187">
    <property type="entry name" value="CTDL_fold"/>
</dbReference>
<feature type="signal peptide" evidence="1">
    <location>
        <begin position="1"/>
        <end position="20"/>
    </location>
</feature>
<dbReference type="AlphaFoldDB" id="U5YRX6"/>
<accession>U5YRX6</accession>
<evidence type="ECO:0000313" key="3">
    <source>
        <dbReference type="EMBL" id="AGZ95687.1"/>
    </source>
</evidence>
<dbReference type="CDD" id="cd00037">
    <property type="entry name" value="CLECT"/>
    <property type="match status" value="2"/>
</dbReference>
<dbReference type="PANTHER" id="PTHR22801">
    <property type="entry name" value="LITHOSTATHINE"/>
    <property type="match status" value="1"/>
</dbReference>
<evidence type="ECO:0000256" key="1">
    <source>
        <dbReference type="SAM" id="SignalP"/>
    </source>
</evidence>
<proteinExistence type="evidence at transcript level"/>
<dbReference type="EMBL" id="KC568292">
    <property type="protein sequence ID" value="AGZ95687.1"/>
    <property type="molecule type" value="mRNA"/>
</dbReference>
<sequence>MKSIVVLFCLFLGICTGTWAKAASKSDDYPYTGYWDSTTTPGSRCTGVFEEVGSHCIFVDKDLSGTWQDMRDVCHVLGGDLVNLQDANFLADIKDYLHIYGHTGVTYWVGSNDQVTEGVWQWINDHSQVKVGTPLWGDLPDRRQRPTGGSAENCGILYYEDHYFMHDTQCGVSYSLICEQYNFQGIEVTRANASRTDIVQEDSPNNCPSPYVIVAGRCIFINTLAKNSWQSHKTSCESLGGYMVKLDDANFLGAIFDYLTQSGISHEFWIGASDDHQEGQWFWHDGSRVRMGTPFWGDNGNITQNPDGGVTENCGMINYDDHYFFDDEECSASHYVICETT</sequence>
<gene>
    <name evidence="3" type="primary">CtL-3</name>
</gene>
<name>U5YRX6_9EUCA</name>
<keyword evidence="1" id="KW-0732">Signal</keyword>
<dbReference type="PANTHER" id="PTHR22801:SF63">
    <property type="entry name" value="C-TYPE LECTIN DOMAIN-CONTAINING PROTEIN"/>
    <property type="match status" value="1"/>
</dbReference>
<organism evidence="3">
    <name type="scientific">Palaemon modestus</name>
    <dbReference type="NCBI Taxonomy" id="345840"/>
    <lineage>
        <taxon>Eukaryota</taxon>
        <taxon>Metazoa</taxon>
        <taxon>Ecdysozoa</taxon>
        <taxon>Arthropoda</taxon>
        <taxon>Crustacea</taxon>
        <taxon>Multicrustacea</taxon>
        <taxon>Malacostraca</taxon>
        <taxon>Eumalacostraca</taxon>
        <taxon>Eucarida</taxon>
        <taxon>Decapoda</taxon>
        <taxon>Pleocyemata</taxon>
        <taxon>Caridea</taxon>
        <taxon>Palaemonoidea</taxon>
        <taxon>Palaemonidae</taxon>
        <taxon>Palaemon</taxon>
    </lineage>
</organism>
<feature type="domain" description="C-type lectin" evidence="2">
    <location>
        <begin position="52"/>
        <end position="179"/>
    </location>
</feature>
<dbReference type="Gene3D" id="3.10.100.10">
    <property type="entry name" value="Mannose-Binding Protein A, subunit A"/>
    <property type="match status" value="2"/>
</dbReference>
<dbReference type="Pfam" id="PF00059">
    <property type="entry name" value="Lectin_C"/>
    <property type="match status" value="2"/>
</dbReference>
<dbReference type="PROSITE" id="PS50041">
    <property type="entry name" value="C_TYPE_LECTIN_2"/>
    <property type="match status" value="2"/>
</dbReference>
<feature type="domain" description="C-type lectin" evidence="2">
    <location>
        <begin position="214"/>
        <end position="339"/>
    </location>
</feature>
<dbReference type="InterPro" id="IPR016186">
    <property type="entry name" value="C-type_lectin-like/link_sf"/>
</dbReference>
<reference evidence="3" key="1">
    <citation type="journal article" date="2013" name="Shui Chan Xue Bao">
        <title>Cloning and characterization of four novel C-type lectin genes from white shrimp Exopalaemon modestus.</title>
        <authorList>
            <person name="Wu P."/>
            <person name="Wang M."/>
            <person name="Shi T."/>
            <person name="Ye Y."/>
            <person name="Wei Y."/>
        </authorList>
    </citation>
    <scope>NUCLEOTIDE SEQUENCE</scope>
</reference>